<protein>
    <submittedName>
        <fullName evidence="1">Uncharacterized protein</fullName>
    </submittedName>
</protein>
<accession>A0A2L2TTR4</accession>
<proteinExistence type="predicted"/>
<evidence type="ECO:0000313" key="2">
    <source>
        <dbReference type="Proteomes" id="UP000245910"/>
    </source>
</evidence>
<sequence>MKTLSLLLQSITGARAGEIRRSHQYGGLGCLLWEHTTIHLDTNANVYLTILTAARLWKSKSSRTHPTTAFAPVNLLLYHALGTEAVEGKFSRASASKDFNAGVAVEQARFGLSYSERKVQEPVSGSSQSVLSGITEEYIGVIGDDAWGIRVNSPLPQATKHQIDYAPIRITEVMTTRYLGKNMNLVRFTAYYLELCTQANDISDGYRDAIDDVPQLCATAIKRCRDFHSKPLGRSEKVPTTGQRCSVVCGVKRKFNFMSVLKHHLNTALKELQTLSLTFISLPSSCRWAVSDMICRVYGFEFAVECYNKELAKHHYYHRKVLHLMRESDKAIASSMVDSDLERNG</sequence>
<dbReference type="Proteomes" id="UP000245910">
    <property type="component" value="Chromosome I"/>
</dbReference>
<name>A0A2L2TTR4_9HYPO</name>
<dbReference type="STRING" id="56646.A0A2L2TTR4"/>
<reference evidence="2" key="1">
    <citation type="submission" date="2014-10" db="EMBL/GenBank/DDBJ databases">
        <authorList>
            <person name="King R."/>
        </authorList>
    </citation>
    <scope>NUCLEOTIDE SEQUENCE [LARGE SCALE GENOMIC DNA]</scope>
    <source>
        <strain evidence="2">A3/5</strain>
    </source>
</reference>
<dbReference type="EMBL" id="LN649229">
    <property type="protein sequence ID" value="CEI64710.1"/>
    <property type="molecule type" value="Genomic_DNA"/>
</dbReference>
<organism evidence="1 2">
    <name type="scientific">Fusarium venenatum</name>
    <dbReference type="NCBI Taxonomy" id="56646"/>
    <lineage>
        <taxon>Eukaryota</taxon>
        <taxon>Fungi</taxon>
        <taxon>Dikarya</taxon>
        <taxon>Ascomycota</taxon>
        <taxon>Pezizomycotina</taxon>
        <taxon>Sordariomycetes</taxon>
        <taxon>Hypocreomycetidae</taxon>
        <taxon>Hypocreales</taxon>
        <taxon>Nectriaceae</taxon>
        <taxon>Fusarium</taxon>
    </lineage>
</organism>
<evidence type="ECO:0000313" key="1">
    <source>
        <dbReference type="EMBL" id="CEI64710.1"/>
    </source>
</evidence>
<dbReference type="AlphaFoldDB" id="A0A2L2TTR4"/>
<keyword evidence="2" id="KW-1185">Reference proteome</keyword>